<gene>
    <name evidence="1" type="ORF">FANTH_3191</name>
</gene>
<proteinExistence type="predicted"/>
<name>A0A8H4ZST7_9HYPO</name>
<reference evidence="1 2" key="1">
    <citation type="journal article" date="2020" name="BMC Genomics">
        <title>Correction to: Identification and distribution of gene clusters required for synthesis of sphingolipid metabolism inhibitors in diverse species of the filamentous fungus Fusarium.</title>
        <authorList>
            <person name="Kim H.S."/>
            <person name="Lohmar J.M."/>
            <person name="Busman M."/>
            <person name="Brown D.W."/>
            <person name="Naumann T.A."/>
            <person name="Divon H.H."/>
            <person name="Lysoe E."/>
            <person name="Uhlig S."/>
            <person name="Proctor R.H."/>
        </authorList>
    </citation>
    <scope>NUCLEOTIDE SEQUENCE [LARGE SCALE GENOMIC DNA]</scope>
    <source>
        <strain evidence="1 2">NRRL 25214</strain>
    </source>
</reference>
<accession>A0A8H4ZST7</accession>
<protein>
    <submittedName>
        <fullName evidence="1">Uncharacterized protein</fullName>
    </submittedName>
</protein>
<sequence length="76" mass="8532">MKPYYALCAVAPLLCNATELEAPIEEYGVVVPEWEVEITPGGPTTVLKGRIEEVHEELLQINPDWDEEYTGKSRLS</sequence>
<evidence type="ECO:0000313" key="1">
    <source>
        <dbReference type="EMBL" id="KAF5251581.1"/>
    </source>
</evidence>
<dbReference type="Proteomes" id="UP000573603">
    <property type="component" value="Unassembled WGS sequence"/>
</dbReference>
<dbReference type="AlphaFoldDB" id="A0A8H4ZST7"/>
<organism evidence="1 2">
    <name type="scientific">Fusarium anthophilum</name>
    <dbReference type="NCBI Taxonomy" id="48485"/>
    <lineage>
        <taxon>Eukaryota</taxon>
        <taxon>Fungi</taxon>
        <taxon>Dikarya</taxon>
        <taxon>Ascomycota</taxon>
        <taxon>Pezizomycotina</taxon>
        <taxon>Sordariomycetes</taxon>
        <taxon>Hypocreomycetidae</taxon>
        <taxon>Hypocreales</taxon>
        <taxon>Nectriaceae</taxon>
        <taxon>Fusarium</taxon>
        <taxon>Fusarium fujikuroi species complex</taxon>
    </lineage>
</organism>
<keyword evidence="2" id="KW-1185">Reference proteome</keyword>
<evidence type="ECO:0000313" key="2">
    <source>
        <dbReference type="Proteomes" id="UP000573603"/>
    </source>
</evidence>
<comment type="caution">
    <text evidence="1">The sequence shown here is derived from an EMBL/GenBank/DDBJ whole genome shotgun (WGS) entry which is preliminary data.</text>
</comment>
<dbReference type="EMBL" id="JABEVY010000066">
    <property type="protein sequence ID" value="KAF5251581.1"/>
    <property type="molecule type" value="Genomic_DNA"/>
</dbReference>